<dbReference type="PANTHER" id="PTHR43356:SF2">
    <property type="entry name" value="PHOSPHATE ACETYLTRANSFERASE"/>
    <property type="match status" value="1"/>
</dbReference>
<evidence type="ECO:0000259" key="4">
    <source>
        <dbReference type="Pfam" id="PF01575"/>
    </source>
</evidence>
<dbReference type="NCBIfam" id="NF006045">
    <property type="entry name" value="PRK08190.1"/>
    <property type="match status" value="1"/>
</dbReference>
<name>A0A4S2HCB1_9PROT</name>
<dbReference type="OrthoDB" id="9800237at2"/>
<dbReference type="Proteomes" id="UP000305451">
    <property type="component" value="Unassembled WGS sequence"/>
</dbReference>
<dbReference type="InterPro" id="IPR002539">
    <property type="entry name" value="MaoC-like_dom"/>
</dbReference>
<dbReference type="InterPro" id="IPR002505">
    <property type="entry name" value="PTA_PTB"/>
</dbReference>
<dbReference type="NCBIfam" id="NF008852">
    <property type="entry name" value="PRK11890.1"/>
    <property type="match status" value="1"/>
</dbReference>
<evidence type="ECO:0000256" key="2">
    <source>
        <dbReference type="ARBA" id="ARBA00023315"/>
    </source>
</evidence>
<dbReference type="SUPFAM" id="SSF53659">
    <property type="entry name" value="Isocitrate/Isopropylmalate dehydrogenase-like"/>
    <property type="match status" value="1"/>
</dbReference>
<evidence type="ECO:0000313" key="6">
    <source>
        <dbReference type="Proteomes" id="UP000305451"/>
    </source>
</evidence>
<dbReference type="InterPro" id="IPR029069">
    <property type="entry name" value="HotDog_dom_sf"/>
</dbReference>
<evidence type="ECO:0000313" key="5">
    <source>
        <dbReference type="EMBL" id="TGY93383.1"/>
    </source>
</evidence>
<evidence type="ECO:0000256" key="1">
    <source>
        <dbReference type="ARBA" id="ARBA00022679"/>
    </source>
</evidence>
<dbReference type="AlphaFoldDB" id="A0A4S2HCB1"/>
<protein>
    <submittedName>
        <fullName evidence="5">Bifunctional enoyl-CoA hydratase/phosphate acetyltransferase</fullName>
    </submittedName>
</protein>
<gene>
    <name evidence="5" type="ORF">E5162_07875</name>
</gene>
<reference evidence="5 6" key="1">
    <citation type="journal article" date="2013" name="Int. J. Syst. Evol. Microbiol.">
        <title>Marinicauda pacifica gen. nov., sp. nov., a prosthecate alphaproteobacterium of the family Hyphomonadaceae isolated from deep seawater.</title>
        <authorList>
            <person name="Zhang X.Y."/>
            <person name="Li G.W."/>
            <person name="Wang C.S."/>
            <person name="Zhang Y.J."/>
            <person name="Xu X.W."/>
            <person name="Li H."/>
            <person name="Liu A."/>
            <person name="Liu C."/>
            <person name="Xie B.B."/>
            <person name="Qin Q.L."/>
            <person name="Xu Z."/>
            <person name="Chen X.L."/>
            <person name="Zhou B.C."/>
            <person name="Zhang Y.Z."/>
        </authorList>
    </citation>
    <scope>NUCLEOTIDE SEQUENCE [LARGE SCALE GENOMIC DNA]</scope>
    <source>
        <strain evidence="5 6">P-1 km-3</strain>
    </source>
</reference>
<dbReference type="InterPro" id="IPR050500">
    <property type="entry name" value="Phos_Acetyltrans/Butyryltrans"/>
</dbReference>
<dbReference type="Pfam" id="PF01575">
    <property type="entry name" value="MaoC_dehydratas"/>
    <property type="match status" value="1"/>
</dbReference>
<dbReference type="SUPFAM" id="SSF54637">
    <property type="entry name" value="Thioesterase/thiol ester dehydrase-isomerase"/>
    <property type="match status" value="1"/>
</dbReference>
<organism evidence="5 6">
    <name type="scientific">Marinicauda pacifica</name>
    <dbReference type="NCBI Taxonomy" id="1133559"/>
    <lineage>
        <taxon>Bacteria</taxon>
        <taxon>Pseudomonadati</taxon>
        <taxon>Pseudomonadota</taxon>
        <taxon>Alphaproteobacteria</taxon>
        <taxon>Maricaulales</taxon>
        <taxon>Maricaulaceae</taxon>
        <taxon>Marinicauda</taxon>
    </lineage>
</organism>
<comment type="caution">
    <text evidence="5">The sequence shown here is derived from an EMBL/GenBank/DDBJ whole genome shotgun (WGS) entry which is preliminary data.</text>
</comment>
<dbReference type="Pfam" id="PF01515">
    <property type="entry name" value="PTA_PTB"/>
    <property type="match status" value="1"/>
</dbReference>
<accession>A0A4S2HCB1</accession>
<dbReference type="GO" id="GO:0016746">
    <property type="term" value="F:acyltransferase activity"/>
    <property type="evidence" value="ECO:0007669"/>
    <property type="project" value="UniProtKB-KW"/>
</dbReference>
<keyword evidence="6" id="KW-1185">Reference proteome</keyword>
<proteinExistence type="predicted"/>
<evidence type="ECO:0000259" key="3">
    <source>
        <dbReference type="Pfam" id="PF01515"/>
    </source>
</evidence>
<feature type="domain" description="Phosphate acetyl/butaryl transferase" evidence="3">
    <location>
        <begin position="229"/>
        <end position="442"/>
    </location>
</feature>
<feature type="domain" description="MaoC-like" evidence="4">
    <location>
        <begin position="12"/>
        <end position="109"/>
    </location>
</feature>
<dbReference type="Gene3D" id="3.10.129.10">
    <property type="entry name" value="Hotdog Thioesterase"/>
    <property type="match status" value="1"/>
</dbReference>
<dbReference type="Gene3D" id="3.40.718.10">
    <property type="entry name" value="Isopropylmalate Dehydrogenase"/>
    <property type="match status" value="1"/>
</dbReference>
<dbReference type="EMBL" id="SRXV01000002">
    <property type="protein sequence ID" value="TGY93383.1"/>
    <property type="molecule type" value="Genomic_DNA"/>
</dbReference>
<keyword evidence="2" id="KW-0012">Acyltransferase</keyword>
<sequence>MDGLTLDQIEPGMRAKRSHTVSHQDLRLYSSASGDLNPLHLPELDGDGDGETEAICPAAYLAALVSGLIGTELPGPGSRETAWSIRLGEPVRMGETVTIELEAEEKDESVLTLKGRITGPSGMALDARVSVIPPRQARSFGRAEVSALLERRHDKFAALVAACEALDPVGTAVVCPYSDDALEGAVTAAKKGLITPILVGNRNKIAAAAKSTGCDIEGIEIVEAEGEEDAARTACRLVAEDKAGSVMKGHLHTETFLKAILSSSTGLKSERRVSHVFVLDTPGLDHLLLVTDAAVNIAPSLAAKRDIVQNAIDLARALGIGEPRAAILSAVETVNPALASTIDAAALSKMAERGQITGGLVDGPFALDNAVNLQAAKVKNISGEVAGRAQILVGPNIEAANMLAKELSFVGRAESAGVVLGTRVPVILTSRADSEFSRLVSCAVAALHRHWLKAGEPVEALKQG</sequence>
<keyword evidence="1 5" id="KW-0808">Transferase</keyword>
<dbReference type="PANTHER" id="PTHR43356">
    <property type="entry name" value="PHOSPHATE ACETYLTRANSFERASE"/>
    <property type="match status" value="1"/>
</dbReference>